<dbReference type="Gene3D" id="1.10.10.10">
    <property type="entry name" value="Winged helix-like DNA-binding domain superfamily/Winged helix DNA-binding domain"/>
    <property type="match status" value="1"/>
</dbReference>
<dbReference type="SUPFAM" id="SSF53850">
    <property type="entry name" value="Periplasmic binding protein-like II"/>
    <property type="match status" value="1"/>
</dbReference>
<evidence type="ECO:0000256" key="2">
    <source>
        <dbReference type="ARBA" id="ARBA00023015"/>
    </source>
</evidence>
<evidence type="ECO:0000256" key="4">
    <source>
        <dbReference type="ARBA" id="ARBA00023163"/>
    </source>
</evidence>
<dbReference type="SUPFAM" id="SSF46785">
    <property type="entry name" value="Winged helix' DNA-binding domain"/>
    <property type="match status" value="1"/>
</dbReference>
<dbReference type="InterPro" id="IPR036388">
    <property type="entry name" value="WH-like_DNA-bd_sf"/>
</dbReference>
<dbReference type="Proteomes" id="UP001200557">
    <property type="component" value="Unassembled WGS sequence"/>
</dbReference>
<proteinExistence type="inferred from homology"/>
<dbReference type="Pfam" id="PF03466">
    <property type="entry name" value="LysR_substrate"/>
    <property type="match status" value="1"/>
</dbReference>
<sequence>MTNAIYTIYYNEYFQSNDLGNLMDRNFDTLVLRTFVAAAECGEFAHASRVVGRSQGAVSMQIQKLERVVDQTLFLRRKAGVSLTDAGRRFLPHAKNILDAKDHALREMAGFNVQGDVRVGIPQDFAETFLPGILGAFTRSHPSVRLTAHVDRNVDLGEAVRRGHLDLALTFGLHTAAEGQVLAEVPAVWIGPKDYRVSVEKRVPLVAFTAPCIFREIAQNSLTSCGLGHLVSMNSTSLQGLWTGVNAGLGIAVRTPIQLPPHLTVLGAEAGLPPLPSVKIRLHHAEHTASEAMVRLKNILKEEIAAHLPMNLMQ</sequence>
<organism evidence="6 7">
    <name type="scientific">Octadecabacter dasysiphoniae</name>
    <dbReference type="NCBI Taxonomy" id="2909341"/>
    <lineage>
        <taxon>Bacteria</taxon>
        <taxon>Pseudomonadati</taxon>
        <taxon>Pseudomonadota</taxon>
        <taxon>Alphaproteobacteria</taxon>
        <taxon>Rhodobacterales</taxon>
        <taxon>Roseobacteraceae</taxon>
        <taxon>Octadecabacter</taxon>
    </lineage>
</organism>
<comment type="caution">
    <text evidence="6">The sequence shown here is derived from an EMBL/GenBank/DDBJ whole genome shotgun (WGS) entry which is preliminary data.</text>
</comment>
<dbReference type="PANTHER" id="PTHR30579:SF7">
    <property type="entry name" value="HTH-TYPE TRANSCRIPTIONAL REGULATOR LRHA-RELATED"/>
    <property type="match status" value="1"/>
</dbReference>
<protein>
    <submittedName>
        <fullName evidence="6">LysR substrate-binding domain-containing protein</fullName>
    </submittedName>
</protein>
<keyword evidence="2" id="KW-0805">Transcription regulation</keyword>
<dbReference type="InterPro" id="IPR005119">
    <property type="entry name" value="LysR_subst-bd"/>
</dbReference>
<dbReference type="EMBL" id="JAKGAQ010000004">
    <property type="protein sequence ID" value="MCF2872625.1"/>
    <property type="molecule type" value="Genomic_DNA"/>
</dbReference>
<evidence type="ECO:0000259" key="5">
    <source>
        <dbReference type="PROSITE" id="PS50931"/>
    </source>
</evidence>
<keyword evidence="4" id="KW-0804">Transcription</keyword>
<evidence type="ECO:0000313" key="7">
    <source>
        <dbReference type="Proteomes" id="UP001200557"/>
    </source>
</evidence>
<evidence type="ECO:0000256" key="1">
    <source>
        <dbReference type="ARBA" id="ARBA00009437"/>
    </source>
</evidence>
<keyword evidence="7" id="KW-1185">Reference proteome</keyword>
<evidence type="ECO:0000256" key="3">
    <source>
        <dbReference type="ARBA" id="ARBA00023125"/>
    </source>
</evidence>
<dbReference type="InterPro" id="IPR050176">
    <property type="entry name" value="LTTR"/>
</dbReference>
<dbReference type="InterPro" id="IPR036390">
    <property type="entry name" value="WH_DNA-bd_sf"/>
</dbReference>
<dbReference type="InterPro" id="IPR000847">
    <property type="entry name" value="LysR_HTH_N"/>
</dbReference>
<dbReference type="Pfam" id="PF00126">
    <property type="entry name" value="HTH_1"/>
    <property type="match status" value="1"/>
</dbReference>
<dbReference type="RefSeq" id="WP_235226945.1">
    <property type="nucleotide sequence ID" value="NZ_JAKGAQ010000004.1"/>
</dbReference>
<keyword evidence="3" id="KW-0238">DNA-binding</keyword>
<dbReference type="PROSITE" id="PS50931">
    <property type="entry name" value="HTH_LYSR"/>
    <property type="match status" value="1"/>
</dbReference>
<dbReference type="Gene3D" id="3.40.190.10">
    <property type="entry name" value="Periplasmic binding protein-like II"/>
    <property type="match status" value="2"/>
</dbReference>
<evidence type="ECO:0000313" key="6">
    <source>
        <dbReference type="EMBL" id="MCF2872625.1"/>
    </source>
</evidence>
<reference evidence="6 7" key="1">
    <citation type="submission" date="2022-01" db="EMBL/GenBank/DDBJ databases">
        <title>Octadecabacter sp. nov., isolated from a marine alga.</title>
        <authorList>
            <person name="Jin M.S."/>
            <person name="Kim H.M."/>
            <person name="Han D.M."/>
            <person name="Jung J.J."/>
            <person name="Jeon C.O."/>
        </authorList>
    </citation>
    <scope>NUCLEOTIDE SEQUENCE [LARGE SCALE GENOMIC DNA]</scope>
    <source>
        <strain evidence="6 7">G9-8</strain>
    </source>
</reference>
<feature type="domain" description="HTH lysR-type" evidence="5">
    <location>
        <begin position="32"/>
        <end position="84"/>
    </location>
</feature>
<dbReference type="PANTHER" id="PTHR30579">
    <property type="entry name" value="TRANSCRIPTIONAL REGULATOR"/>
    <property type="match status" value="1"/>
</dbReference>
<gene>
    <name evidence="6" type="ORF">L0664_16255</name>
</gene>
<comment type="similarity">
    <text evidence="1">Belongs to the LysR transcriptional regulatory family.</text>
</comment>
<accession>A0ABS9D1U7</accession>
<name>A0ABS9D1U7_9RHOB</name>